<evidence type="ECO:0000256" key="2">
    <source>
        <dbReference type="ARBA" id="ARBA00023315"/>
    </source>
</evidence>
<name>A0ABY4MW97_9MICO</name>
<dbReference type="SUPFAM" id="SSF55729">
    <property type="entry name" value="Acyl-CoA N-acyltransferases (Nat)"/>
    <property type="match status" value="1"/>
</dbReference>
<dbReference type="Pfam" id="PF00583">
    <property type="entry name" value="Acetyltransf_1"/>
    <property type="match status" value="1"/>
</dbReference>
<reference evidence="4" key="1">
    <citation type="submission" date="2022-05" db="EMBL/GenBank/DDBJ databases">
        <title>Complete genome sequence of toluene-degrading Gulosibacter sediminis strain ACHW.36C.</title>
        <authorList>
            <person name="Wai A.C."/>
            <person name="Lai G.K."/>
            <person name="Griffin S.D."/>
            <person name="Leung F.C."/>
        </authorList>
    </citation>
    <scope>NUCLEOTIDE SEQUENCE [LARGE SCALE GENOMIC DNA]</scope>
    <source>
        <strain evidence="4">ACHW.36C</strain>
    </source>
</reference>
<dbReference type="InterPro" id="IPR016181">
    <property type="entry name" value="Acyl_CoA_acyltransferase"/>
</dbReference>
<evidence type="ECO:0000313" key="4">
    <source>
        <dbReference type="EMBL" id="UQN14701.1"/>
    </source>
</evidence>
<gene>
    <name evidence="4" type="ORF">M3M28_11760</name>
</gene>
<proteinExistence type="predicted"/>
<protein>
    <submittedName>
        <fullName evidence="4">GNAT family N-acetyltransferase</fullName>
    </submittedName>
</protein>
<evidence type="ECO:0000259" key="3">
    <source>
        <dbReference type="PROSITE" id="PS51186"/>
    </source>
</evidence>
<organism evidence="4">
    <name type="scientific">Gulosibacter sediminis</name>
    <dbReference type="NCBI Taxonomy" id="1729695"/>
    <lineage>
        <taxon>Bacteria</taxon>
        <taxon>Bacillati</taxon>
        <taxon>Actinomycetota</taxon>
        <taxon>Actinomycetes</taxon>
        <taxon>Micrococcales</taxon>
        <taxon>Microbacteriaceae</taxon>
        <taxon>Gulosibacter</taxon>
    </lineage>
</organism>
<dbReference type="PANTHER" id="PTHR43877">
    <property type="entry name" value="AMINOALKYLPHOSPHONATE N-ACETYLTRANSFERASE-RELATED-RELATED"/>
    <property type="match status" value="1"/>
</dbReference>
<keyword evidence="2" id="KW-0012">Acyltransferase</keyword>
<feature type="domain" description="N-acetyltransferase" evidence="3">
    <location>
        <begin position="4"/>
        <end position="168"/>
    </location>
</feature>
<sequence length="190" mass="21159">MPVTSIRHASVADIDTLVSIHNQAWQETYAGKIPQHRIDELSSTDERRNDWVAALERAQHDPELHACIGFVDGTPAGFALAWPSADADAPRATELKLLYTLRIAHGTGLGRDLVDAVLGDRAAWLWMLDDNPRAERFYAKLGFARFEEPVWRWPHAVKPDVRLARDAQGPAAPRLALEHPATARTQEAFA</sequence>
<dbReference type="InterPro" id="IPR000182">
    <property type="entry name" value="GNAT_dom"/>
</dbReference>
<keyword evidence="1" id="KW-0808">Transferase</keyword>
<dbReference type="InterPro" id="IPR050832">
    <property type="entry name" value="Bact_Acetyltransf"/>
</dbReference>
<dbReference type="PROSITE" id="PS51186">
    <property type="entry name" value="GNAT"/>
    <property type="match status" value="1"/>
</dbReference>
<evidence type="ECO:0000256" key="1">
    <source>
        <dbReference type="ARBA" id="ARBA00022679"/>
    </source>
</evidence>
<accession>A0ABY4MW97</accession>
<dbReference type="EMBL" id="CP097160">
    <property type="protein sequence ID" value="UQN14701.1"/>
    <property type="molecule type" value="Genomic_DNA"/>
</dbReference>
<dbReference type="Gene3D" id="3.40.630.30">
    <property type="match status" value="1"/>
</dbReference>